<comment type="similarity">
    <text evidence="1 5">Belongs to the aldehyde dehydrogenase family.</text>
</comment>
<evidence type="ECO:0000313" key="8">
    <source>
        <dbReference type="Proteomes" id="UP000681315"/>
    </source>
</evidence>
<dbReference type="InterPro" id="IPR016161">
    <property type="entry name" value="Ald_DH/histidinol_DH"/>
</dbReference>
<dbReference type="InterPro" id="IPR029510">
    <property type="entry name" value="Ald_DH_CS_GLU"/>
</dbReference>
<sequence>MAQDFLIEAFSLKNLKELKKIREFVVNKAIQDEIPAFAGIRNYINGEYINPIQDQWIDNYCPANGEVYGQIPNSTKEDVENAYIAAKSAFPIWSQTTLEERSRILIRISELLEDNLSRFAEAESKDNGKPVSLATQVDIPRAASNFRFFGNAITQFASESHESVGQDTINFTLRQPIGVVGCISPWNLPLYLFTWKIAPAIAAGNCVVAKPSEITPMTAYLLGEICKEAGLPNGVLNIVHGLGTTAGQAIIDHPDINAISFTGGTATGAHIARVAAPLFKKLSLELGGKNPNIIFADCDYDNMLDTTVRSSFSNQGQICLCGSRIFVEASIYEKFKKDFVTKVKALKVGHPSDAATDIGALVSKTHLEKVMAYIEIAKKEKGTILCGGNKVVVENFENGYYLEPTVIEVVSNDCRVNQEEIFGPVVTIMSFESEDEVLEMANKVKYGLSATLWTNDLKRTMRMSSQLQAGIVWVNTWMMRDLRTPFGGIKASGVGREGGFEALRFFTEAKNVCIKY</sequence>
<name>A0ABS3SUY2_9FLAO</name>
<dbReference type="Pfam" id="PF00171">
    <property type="entry name" value="Aldedh"/>
    <property type="match status" value="1"/>
</dbReference>
<comment type="caution">
    <text evidence="7">The sequence shown here is derived from an EMBL/GenBank/DDBJ whole genome shotgun (WGS) entry which is preliminary data.</text>
</comment>
<evidence type="ECO:0000256" key="5">
    <source>
        <dbReference type="RuleBase" id="RU003345"/>
    </source>
</evidence>
<dbReference type="SUPFAM" id="SSF53720">
    <property type="entry name" value="ALDH-like"/>
    <property type="match status" value="1"/>
</dbReference>
<dbReference type="PROSITE" id="PS00070">
    <property type="entry name" value="ALDEHYDE_DEHYDR_CYS"/>
    <property type="match status" value="1"/>
</dbReference>
<keyword evidence="3" id="KW-0520">NAD</keyword>
<dbReference type="Proteomes" id="UP000681315">
    <property type="component" value="Unassembled WGS sequence"/>
</dbReference>
<feature type="domain" description="Aldehyde dehydrogenase" evidence="6">
    <location>
        <begin position="53"/>
        <end position="512"/>
    </location>
</feature>
<evidence type="ECO:0000256" key="2">
    <source>
        <dbReference type="ARBA" id="ARBA00023002"/>
    </source>
</evidence>
<dbReference type="InterPro" id="IPR016162">
    <property type="entry name" value="Ald_DH_N"/>
</dbReference>
<accession>A0ABS3SUY2</accession>
<gene>
    <name evidence="7" type="ORF">J4051_14710</name>
</gene>
<evidence type="ECO:0000259" key="6">
    <source>
        <dbReference type="Pfam" id="PF00171"/>
    </source>
</evidence>
<dbReference type="EMBL" id="JAGEVG010000018">
    <property type="protein sequence ID" value="MBO3099530.1"/>
    <property type="molecule type" value="Genomic_DNA"/>
</dbReference>
<dbReference type="PROSITE" id="PS00687">
    <property type="entry name" value="ALDEHYDE_DEHYDR_GLU"/>
    <property type="match status" value="1"/>
</dbReference>
<evidence type="ECO:0000256" key="1">
    <source>
        <dbReference type="ARBA" id="ARBA00009986"/>
    </source>
</evidence>
<evidence type="ECO:0000313" key="7">
    <source>
        <dbReference type="EMBL" id="MBO3099530.1"/>
    </source>
</evidence>
<keyword evidence="2 5" id="KW-0560">Oxidoreductase</keyword>
<dbReference type="InterPro" id="IPR016163">
    <property type="entry name" value="Ald_DH_C"/>
</dbReference>
<keyword evidence="8" id="KW-1185">Reference proteome</keyword>
<organism evidence="7 8">
    <name type="scientific">Gelidibacter pelagius</name>
    <dbReference type="NCBI Taxonomy" id="2819985"/>
    <lineage>
        <taxon>Bacteria</taxon>
        <taxon>Pseudomonadati</taxon>
        <taxon>Bacteroidota</taxon>
        <taxon>Flavobacteriia</taxon>
        <taxon>Flavobacteriales</taxon>
        <taxon>Flavobacteriaceae</taxon>
        <taxon>Gelidibacter</taxon>
    </lineage>
</organism>
<dbReference type="InterPro" id="IPR016160">
    <property type="entry name" value="Ald_DH_CS_CYS"/>
</dbReference>
<dbReference type="Gene3D" id="3.40.605.10">
    <property type="entry name" value="Aldehyde Dehydrogenase, Chain A, domain 1"/>
    <property type="match status" value="1"/>
</dbReference>
<protein>
    <submittedName>
        <fullName evidence="7">Aldehyde dehydrogenase</fullName>
    </submittedName>
</protein>
<evidence type="ECO:0000256" key="4">
    <source>
        <dbReference type="PROSITE-ProRule" id="PRU10007"/>
    </source>
</evidence>
<dbReference type="Gene3D" id="3.40.309.10">
    <property type="entry name" value="Aldehyde Dehydrogenase, Chain A, domain 2"/>
    <property type="match status" value="1"/>
</dbReference>
<dbReference type="PANTHER" id="PTHR43720:SF2">
    <property type="entry name" value="2-AMINOMUCONIC SEMIALDEHYDE DEHYDROGENASE"/>
    <property type="match status" value="1"/>
</dbReference>
<reference evidence="7 8" key="1">
    <citation type="submission" date="2021-03" db="EMBL/GenBank/DDBJ databases">
        <title>Gelidibacter sp. nov., isolated from costal sediment.</title>
        <authorList>
            <person name="Lun K.-Y."/>
        </authorList>
    </citation>
    <scope>NUCLEOTIDE SEQUENCE [LARGE SCALE GENOMIC DNA]</scope>
    <source>
        <strain evidence="7 8">DF109</strain>
    </source>
</reference>
<dbReference type="CDD" id="cd07093">
    <property type="entry name" value="ALDH_F8_HMSADH"/>
    <property type="match status" value="1"/>
</dbReference>
<dbReference type="InterPro" id="IPR015590">
    <property type="entry name" value="Aldehyde_DH_dom"/>
</dbReference>
<proteinExistence type="inferred from homology"/>
<feature type="active site" evidence="4">
    <location>
        <position position="285"/>
    </location>
</feature>
<evidence type="ECO:0000256" key="3">
    <source>
        <dbReference type="ARBA" id="ARBA00023027"/>
    </source>
</evidence>
<dbReference type="PANTHER" id="PTHR43720">
    <property type="entry name" value="2-AMINOMUCONIC SEMIALDEHYDE DEHYDROGENASE"/>
    <property type="match status" value="1"/>
</dbReference>